<keyword evidence="4" id="KW-0812">Transmembrane</keyword>
<dbReference type="Pfam" id="PF00067">
    <property type="entry name" value="p450"/>
    <property type="match status" value="2"/>
</dbReference>
<keyword evidence="8" id="KW-0408">Iron</keyword>
<dbReference type="PANTHER" id="PTHR24298:SF59">
    <property type="entry name" value="CYTOCHROME P450, FAMILY 705, SUBFAMILY A, POLYPEPTIDE 25-RELATED"/>
    <property type="match status" value="1"/>
</dbReference>
<keyword evidence="6" id="KW-1133">Transmembrane helix</keyword>
<evidence type="ECO:0000256" key="9">
    <source>
        <dbReference type="SAM" id="MobiDB-lite"/>
    </source>
</evidence>
<accession>A0A6A2Y946</accession>
<dbReference type="Proteomes" id="UP000436088">
    <property type="component" value="Unassembled WGS sequence"/>
</dbReference>
<keyword evidence="5 8" id="KW-0479">Metal-binding</keyword>
<dbReference type="InterPro" id="IPR036396">
    <property type="entry name" value="Cyt_P450_sf"/>
</dbReference>
<evidence type="ECO:0000256" key="8">
    <source>
        <dbReference type="PIRSR" id="PIRSR602401-1"/>
    </source>
</evidence>
<dbReference type="AlphaFoldDB" id="A0A6A2Y946"/>
<name>A0A6A2Y946_HIBSY</name>
<dbReference type="InterPro" id="IPR001128">
    <property type="entry name" value="Cyt_P450"/>
</dbReference>
<dbReference type="Gene3D" id="1.10.630.10">
    <property type="entry name" value="Cytochrome P450"/>
    <property type="match status" value="2"/>
</dbReference>
<comment type="caution">
    <text evidence="10">The sequence shown here is derived from an EMBL/GenBank/DDBJ whole genome shotgun (WGS) entry which is preliminary data.</text>
</comment>
<evidence type="ECO:0000313" key="11">
    <source>
        <dbReference type="Proteomes" id="UP000436088"/>
    </source>
</evidence>
<dbReference type="InterPro" id="IPR002401">
    <property type="entry name" value="Cyt_P450_E_grp-I"/>
</dbReference>
<dbReference type="InterPro" id="IPR051103">
    <property type="entry name" value="Plant_metabolite_P450s"/>
</dbReference>
<dbReference type="PANTHER" id="PTHR24298">
    <property type="entry name" value="FLAVONOID 3'-MONOOXYGENASE-RELATED"/>
    <property type="match status" value="1"/>
</dbReference>
<evidence type="ECO:0000256" key="6">
    <source>
        <dbReference type="ARBA" id="ARBA00022989"/>
    </source>
</evidence>
<feature type="region of interest" description="Disordered" evidence="9">
    <location>
        <begin position="119"/>
        <end position="138"/>
    </location>
</feature>
<dbReference type="PRINTS" id="PR00463">
    <property type="entry name" value="EP450I"/>
</dbReference>
<evidence type="ECO:0000256" key="1">
    <source>
        <dbReference type="ARBA" id="ARBA00001971"/>
    </source>
</evidence>
<keyword evidence="7" id="KW-0472">Membrane</keyword>
<comment type="cofactor">
    <cofactor evidence="1 8">
        <name>heme</name>
        <dbReference type="ChEBI" id="CHEBI:30413"/>
    </cofactor>
</comment>
<feature type="binding site" description="axial binding residue" evidence="8">
    <location>
        <position position="346"/>
    </location>
    <ligand>
        <name>heme</name>
        <dbReference type="ChEBI" id="CHEBI:30413"/>
    </ligand>
    <ligandPart>
        <name>Fe</name>
        <dbReference type="ChEBI" id="CHEBI:18248"/>
    </ligandPart>
</feature>
<evidence type="ECO:0000256" key="5">
    <source>
        <dbReference type="ARBA" id="ARBA00022723"/>
    </source>
</evidence>
<proteinExistence type="predicted"/>
<keyword evidence="11" id="KW-1185">Reference proteome</keyword>
<evidence type="ECO:0008006" key="12">
    <source>
        <dbReference type="Google" id="ProtNLM"/>
    </source>
</evidence>
<organism evidence="10 11">
    <name type="scientific">Hibiscus syriacus</name>
    <name type="common">Rose of Sharon</name>
    <dbReference type="NCBI Taxonomy" id="106335"/>
    <lineage>
        <taxon>Eukaryota</taxon>
        <taxon>Viridiplantae</taxon>
        <taxon>Streptophyta</taxon>
        <taxon>Embryophyta</taxon>
        <taxon>Tracheophyta</taxon>
        <taxon>Spermatophyta</taxon>
        <taxon>Magnoliopsida</taxon>
        <taxon>eudicotyledons</taxon>
        <taxon>Gunneridae</taxon>
        <taxon>Pentapetalae</taxon>
        <taxon>rosids</taxon>
        <taxon>malvids</taxon>
        <taxon>Malvales</taxon>
        <taxon>Malvaceae</taxon>
        <taxon>Malvoideae</taxon>
        <taxon>Hibiscus</taxon>
    </lineage>
</organism>
<comment type="subcellular location">
    <subcellularLocation>
        <location evidence="2">Membrane</location>
        <topology evidence="2">Single-pass membrane protein</topology>
    </subcellularLocation>
</comment>
<dbReference type="GO" id="GO:0005506">
    <property type="term" value="F:iron ion binding"/>
    <property type="evidence" value="ECO:0007669"/>
    <property type="project" value="InterPro"/>
</dbReference>
<dbReference type="GO" id="GO:0020037">
    <property type="term" value="F:heme binding"/>
    <property type="evidence" value="ECO:0007669"/>
    <property type="project" value="InterPro"/>
</dbReference>
<dbReference type="GO" id="GO:0016020">
    <property type="term" value="C:membrane"/>
    <property type="evidence" value="ECO:0007669"/>
    <property type="project" value="UniProtKB-SubCell"/>
</dbReference>
<gene>
    <name evidence="10" type="ORF">F3Y22_tig00111402pilonHSYRG00077</name>
</gene>
<sequence length="407" mass="46373">MAEQIFKDQDVNFAGRPISPLDDCVIFGNDSFIAAPYGHFWRFMKKLSMSELLGTRQIQRSRTVRNQEIVRFLRRMIQSASKNEVVDMGPELMKVTNNIICISVSQNLRINLFVSRNPHDSSNVRKNEPPSPPQCHPLDMEKNFDKVVASISSWEDDNEAKKIQELVKMSCEEVAARYDSLMEKILREHEDKAHELNGNDDLVDVLLRVYHDHTAELRITREQMKSFLAIAGDEIDSVIGTKTRLVEETDIPNLPYIQAIVKETLRLYPNAPFAPRLCLKHSKIDSFDILNNTPVAVNLYSIMRDQTIWENPDEYCPERFLIGSQSSSETQQCFDFVPLGGGRRACPGKNLAFVLMNIVIASVVQCLDLKFIGEEDGVDMRETIGISIVMASPLRCRPVVHFDPFHS</sequence>
<protein>
    <recommendedName>
        <fullName evidence="12">Cytochrome P450</fullName>
    </recommendedName>
</protein>
<dbReference type="SUPFAM" id="SSF48264">
    <property type="entry name" value="Cytochrome P450"/>
    <property type="match status" value="1"/>
</dbReference>
<evidence type="ECO:0000313" key="10">
    <source>
        <dbReference type="EMBL" id="KAE8678675.1"/>
    </source>
</evidence>
<reference evidence="10" key="1">
    <citation type="submission" date="2019-09" db="EMBL/GenBank/DDBJ databases">
        <title>Draft genome information of white flower Hibiscus syriacus.</title>
        <authorList>
            <person name="Kim Y.-M."/>
        </authorList>
    </citation>
    <scope>NUCLEOTIDE SEQUENCE [LARGE SCALE GENOMIC DNA]</scope>
    <source>
        <strain evidence="10">YM2019G1</strain>
    </source>
</reference>
<dbReference type="EMBL" id="VEPZ02001331">
    <property type="protein sequence ID" value="KAE8678675.1"/>
    <property type="molecule type" value="Genomic_DNA"/>
</dbReference>
<evidence type="ECO:0000256" key="4">
    <source>
        <dbReference type="ARBA" id="ARBA00022692"/>
    </source>
</evidence>
<evidence type="ECO:0000256" key="7">
    <source>
        <dbReference type="ARBA" id="ARBA00023136"/>
    </source>
</evidence>
<feature type="compositionally biased region" description="Basic and acidic residues" evidence="9">
    <location>
        <begin position="119"/>
        <end position="128"/>
    </location>
</feature>
<evidence type="ECO:0000256" key="3">
    <source>
        <dbReference type="ARBA" id="ARBA00022617"/>
    </source>
</evidence>
<dbReference type="GO" id="GO:0016709">
    <property type="term" value="F:oxidoreductase activity, acting on paired donors, with incorporation or reduction of molecular oxygen, NAD(P)H as one donor, and incorporation of one atom of oxygen"/>
    <property type="evidence" value="ECO:0007669"/>
    <property type="project" value="TreeGrafter"/>
</dbReference>
<evidence type="ECO:0000256" key="2">
    <source>
        <dbReference type="ARBA" id="ARBA00004167"/>
    </source>
</evidence>
<keyword evidence="3 8" id="KW-0349">Heme</keyword>